<evidence type="ECO:0000256" key="7">
    <source>
        <dbReference type="ARBA" id="ARBA00023237"/>
    </source>
</evidence>
<accession>A0A1M6SDM5</accession>
<sequence length="1049" mass="114704">MWNCRIIKRTNTIKICILFLFFGLLCQVAQAQKQVSGTIMDSNNIGIPGANIIEKGTLNGVVSDFEGNFSIKVGGNAILVISYIGFETREIAIDGRANINVTLEEDLSQLDEVVVIGYGTQLKEELSGSVANIEVGSIDKIPQVSIDQLIQGRAAGVTVTQNSGRPGGAVSVRIRGVGSINASAEPLYIVDGVPISGDSRNTGGSGRFFENSSGNLAGLNPNDIETVNILKDASATAIYGSRGANGVVIITTKKGRKERGTVNYSGYTAIQQPTNIMPVLDLQGYAGLQNEMREVFQLPEQVEFLRPGLLGKGTNWQKEIFDDALLQNHQLSFSGGNEKTQYYLSTGYTDQQGTVKGSGFDRTSIRLNLDSQILDKVKVGINLTASRTNENIVANGDSRGIVALALRNNPAVAVFNADGSYAGPVTAEEIALAVPNPIAQLENTDNDLRKDQLLGNVYAEIDILKNFKLRNEFGGSFGYNKNTLFQKAFAYGAISFDNPTLTKTNEDFDYWIVKNLLTYSNNFGGKHDLTVLVGHEAQQSSYNGIVTTGSGFVDNSNPTLNNADADTYIIDEYKGSNSLESYFSRLIYSFDSKYSLTASIRADGSSRFAEGNKWGYFPSVSAAWRLSNEKFMEDFTAIQNIKFFGGYGEVGNQEISNNPFLSILNTNATQLGTAFSVSNIPNPDVRWETSKQTNLGVDFSLFGGHLNATVEVYRKVNSDFLFQLGLNDFVLGGDSSIAGSITPPWVNLGEMENKGIDVTLNFDTLSAGAFSWNSTLTFSHYKNEVLELVDGLTINGQTDLDDTNQILTETKVGEPIGVFYGYQVEGLFRSMDDLNNAPVQFGQPVGDASAVGRTWLGDIKFKDVNGDGVVDGEDRTVIGSPHPDFTFGWQNNFSYKGFDLSIFVQGSYGNEIFNALNRSLTGTNLTYRNQLESVRDFWTFQNPDATHPRYTSNATPNIFISDRYIEDGSYIRIQNVRLGYQIPSKVLDKIGGLNKVNIYGSVQNLYTFTNYSGYDPEVGAYNQNPLLAGVDNGRYPLPRTFTFGIDIDF</sequence>
<evidence type="ECO:0000259" key="12">
    <source>
        <dbReference type="Pfam" id="PF07715"/>
    </source>
</evidence>
<proteinExistence type="inferred from homology"/>
<evidence type="ECO:0000256" key="5">
    <source>
        <dbReference type="ARBA" id="ARBA00023077"/>
    </source>
</evidence>
<keyword evidence="4 8" id="KW-0812">Transmembrane</keyword>
<evidence type="ECO:0000259" key="11">
    <source>
        <dbReference type="Pfam" id="PF00593"/>
    </source>
</evidence>
<dbReference type="GO" id="GO:0009279">
    <property type="term" value="C:cell outer membrane"/>
    <property type="evidence" value="ECO:0007669"/>
    <property type="project" value="UniProtKB-SubCell"/>
</dbReference>
<evidence type="ECO:0000313" key="14">
    <source>
        <dbReference type="EMBL" id="SHK42647.1"/>
    </source>
</evidence>
<dbReference type="Pfam" id="PF13715">
    <property type="entry name" value="CarbopepD_reg_2"/>
    <property type="match status" value="1"/>
</dbReference>
<dbReference type="InterPro" id="IPR036942">
    <property type="entry name" value="Beta-barrel_TonB_sf"/>
</dbReference>
<dbReference type="AlphaFoldDB" id="A0A1M6SDM5"/>
<evidence type="ECO:0000256" key="3">
    <source>
        <dbReference type="ARBA" id="ARBA00022452"/>
    </source>
</evidence>
<comment type="subcellular location">
    <subcellularLocation>
        <location evidence="1 8">Cell outer membrane</location>
        <topology evidence="1 8">Multi-pass membrane protein</topology>
    </subcellularLocation>
</comment>
<dbReference type="Proteomes" id="UP000198940">
    <property type="component" value="Unassembled WGS sequence"/>
</dbReference>
<evidence type="ECO:0000256" key="10">
    <source>
        <dbReference type="SAM" id="SignalP"/>
    </source>
</evidence>
<evidence type="ECO:0000256" key="8">
    <source>
        <dbReference type="PROSITE-ProRule" id="PRU01360"/>
    </source>
</evidence>
<comment type="similarity">
    <text evidence="8 9">Belongs to the TonB-dependent receptor family.</text>
</comment>
<feature type="domain" description="TonB-dependent receptor plug" evidence="12">
    <location>
        <begin position="124"/>
        <end position="247"/>
    </location>
</feature>
<dbReference type="EMBL" id="FRAT01000002">
    <property type="protein sequence ID" value="SHK42647.1"/>
    <property type="molecule type" value="Genomic_DNA"/>
</dbReference>
<feature type="chain" id="PRO_5009920857" evidence="10">
    <location>
        <begin position="32"/>
        <end position="1049"/>
    </location>
</feature>
<keyword evidence="6 8" id="KW-0472">Membrane</keyword>
<dbReference type="EMBL" id="FOKU01000002">
    <property type="protein sequence ID" value="SFB80088.1"/>
    <property type="molecule type" value="Genomic_DNA"/>
</dbReference>
<keyword evidence="3 8" id="KW-1134">Transmembrane beta strand</keyword>
<organism evidence="14 15">
    <name type="scientific">Flagellimonas taeanensis</name>
    <dbReference type="NCBI Taxonomy" id="1005926"/>
    <lineage>
        <taxon>Bacteria</taxon>
        <taxon>Pseudomonadati</taxon>
        <taxon>Bacteroidota</taxon>
        <taxon>Flavobacteriia</taxon>
        <taxon>Flavobacteriales</taxon>
        <taxon>Flavobacteriaceae</taxon>
        <taxon>Flagellimonas</taxon>
    </lineage>
</organism>
<evidence type="ECO:0000313" key="15">
    <source>
        <dbReference type="Proteomes" id="UP000184031"/>
    </source>
</evidence>
<dbReference type="SUPFAM" id="SSF49464">
    <property type="entry name" value="Carboxypeptidase regulatory domain-like"/>
    <property type="match status" value="1"/>
</dbReference>
<dbReference type="FunFam" id="2.170.130.10:FF:000008">
    <property type="entry name" value="SusC/RagA family TonB-linked outer membrane protein"/>
    <property type="match status" value="1"/>
</dbReference>
<dbReference type="NCBIfam" id="TIGR04057">
    <property type="entry name" value="SusC_RagA_signa"/>
    <property type="match status" value="1"/>
</dbReference>
<feature type="domain" description="TonB-dependent receptor-like beta-barrel" evidence="11">
    <location>
        <begin position="443"/>
        <end position="1005"/>
    </location>
</feature>
<keyword evidence="16" id="KW-1185">Reference proteome</keyword>
<comment type="caution">
    <text evidence="14">The sequence shown here is derived from an EMBL/GenBank/DDBJ whole genome shotgun (WGS) entry which is preliminary data.</text>
</comment>
<dbReference type="Proteomes" id="UP000184031">
    <property type="component" value="Unassembled WGS sequence"/>
</dbReference>
<dbReference type="STRING" id="1055723.SAMN05216293_1087"/>
<keyword evidence="2 8" id="KW-0813">Transport</keyword>
<dbReference type="Pfam" id="PF07715">
    <property type="entry name" value="Plug"/>
    <property type="match status" value="1"/>
</dbReference>
<dbReference type="RefSeq" id="WP_083569578.1">
    <property type="nucleotide sequence ID" value="NZ_FOKU01000002.1"/>
</dbReference>
<gene>
    <name evidence="13" type="ORF">SAMN04487891_102408</name>
    <name evidence="14" type="ORF">SAMN05216293_1087</name>
</gene>
<evidence type="ECO:0000256" key="2">
    <source>
        <dbReference type="ARBA" id="ARBA00022448"/>
    </source>
</evidence>
<dbReference type="NCBIfam" id="TIGR04056">
    <property type="entry name" value="OMP_RagA_SusC"/>
    <property type="match status" value="1"/>
</dbReference>
<dbReference type="InterPro" id="IPR023996">
    <property type="entry name" value="TonB-dep_OMP_SusC/RagA"/>
</dbReference>
<dbReference type="InterPro" id="IPR008969">
    <property type="entry name" value="CarboxyPept-like_regulatory"/>
</dbReference>
<keyword evidence="5 9" id="KW-0798">TonB box</keyword>
<dbReference type="Pfam" id="PF00593">
    <property type="entry name" value="TonB_dep_Rec_b-barrel"/>
    <property type="match status" value="1"/>
</dbReference>
<keyword evidence="10" id="KW-0732">Signal</keyword>
<dbReference type="InterPro" id="IPR000531">
    <property type="entry name" value="Beta-barrel_TonB"/>
</dbReference>
<dbReference type="InterPro" id="IPR012910">
    <property type="entry name" value="Plug_dom"/>
</dbReference>
<evidence type="ECO:0000313" key="16">
    <source>
        <dbReference type="Proteomes" id="UP000198940"/>
    </source>
</evidence>
<dbReference type="InterPro" id="IPR023997">
    <property type="entry name" value="TonB-dep_OMP_SusC/RagA_CS"/>
</dbReference>
<evidence type="ECO:0000313" key="13">
    <source>
        <dbReference type="EMBL" id="SFB80088.1"/>
    </source>
</evidence>
<dbReference type="InterPro" id="IPR039426">
    <property type="entry name" value="TonB-dep_rcpt-like"/>
</dbReference>
<dbReference type="InterPro" id="IPR037066">
    <property type="entry name" value="Plug_dom_sf"/>
</dbReference>
<dbReference type="SUPFAM" id="SSF56935">
    <property type="entry name" value="Porins"/>
    <property type="match status" value="1"/>
</dbReference>
<feature type="signal peptide" evidence="10">
    <location>
        <begin position="1"/>
        <end position="31"/>
    </location>
</feature>
<evidence type="ECO:0000256" key="6">
    <source>
        <dbReference type="ARBA" id="ARBA00023136"/>
    </source>
</evidence>
<protein>
    <submittedName>
        <fullName evidence="14">TonB-linked outer membrane protein, SusC/RagA family</fullName>
    </submittedName>
</protein>
<dbReference type="PROSITE" id="PS52016">
    <property type="entry name" value="TONB_DEPENDENT_REC_3"/>
    <property type="match status" value="1"/>
</dbReference>
<evidence type="ECO:0000256" key="4">
    <source>
        <dbReference type="ARBA" id="ARBA00022692"/>
    </source>
</evidence>
<dbReference type="Gene3D" id="2.40.170.20">
    <property type="entry name" value="TonB-dependent receptor, beta-barrel domain"/>
    <property type="match status" value="1"/>
</dbReference>
<dbReference type="Gene3D" id="2.170.130.10">
    <property type="entry name" value="TonB-dependent receptor, plug domain"/>
    <property type="match status" value="1"/>
</dbReference>
<keyword evidence="7 8" id="KW-0998">Cell outer membrane</keyword>
<dbReference type="OrthoDB" id="9768177at2"/>
<evidence type="ECO:0000256" key="1">
    <source>
        <dbReference type="ARBA" id="ARBA00004571"/>
    </source>
</evidence>
<evidence type="ECO:0000256" key="9">
    <source>
        <dbReference type="RuleBase" id="RU003357"/>
    </source>
</evidence>
<name>A0A1M6SDM5_9FLAO</name>
<reference evidence="14 15" key="1">
    <citation type="submission" date="2016-11" db="EMBL/GenBank/DDBJ databases">
        <authorList>
            <person name="Varghese N."/>
            <person name="Submissions S."/>
        </authorList>
    </citation>
    <scope>NUCLEOTIDE SEQUENCE [LARGE SCALE GENOMIC DNA]</scope>
    <source>
        <strain evidence="14 15">CGMCC 1.12174</strain>
        <strain evidence="13 16">DSM 26351</strain>
    </source>
</reference>